<protein>
    <submittedName>
        <fullName evidence="2">Transposase</fullName>
    </submittedName>
</protein>
<reference evidence="2 3" key="1">
    <citation type="submission" date="2019-08" db="EMBL/GenBank/DDBJ databases">
        <authorList>
            <person name="Khan S.A."/>
            <person name="Jeon C.O."/>
            <person name="Jeong S.E."/>
        </authorList>
    </citation>
    <scope>NUCLEOTIDE SEQUENCE [LARGE SCALE GENOMIC DNA]</scope>
    <source>
        <strain evidence="3">IMCC1728</strain>
    </source>
</reference>
<evidence type="ECO:0000256" key="1">
    <source>
        <dbReference type="SAM" id="MobiDB-lite"/>
    </source>
</evidence>
<evidence type="ECO:0000313" key="3">
    <source>
        <dbReference type="Proteomes" id="UP000321832"/>
    </source>
</evidence>
<evidence type="ECO:0000313" key="2">
    <source>
        <dbReference type="EMBL" id="TXC62152.1"/>
    </source>
</evidence>
<gene>
    <name evidence="2" type="ORF">FSC37_22630</name>
</gene>
<name>A0A5C6TN90_9BURK</name>
<sequence>MSAISERTGHDCKTARKYIRQGLVAPKYKPRAPRAMLLEPFESHLRERVAACPELTGTRLLRENREPGYRGGKTAMYDFLREVRPPVVPAFQARFETPAGRPAQVDVAEFRVEFANEPGLECKVWLLAMLLGQSRLTVGAVRDAPGPAHRLALPHGGLRALRWRNARDRVRPQEDRGAGRAGRGQAHRLG</sequence>
<dbReference type="AlphaFoldDB" id="A0A5C6TN90"/>
<dbReference type="Proteomes" id="UP000321832">
    <property type="component" value="Unassembled WGS sequence"/>
</dbReference>
<comment type="caution">
    <text evidence="2">The sequence shown here is derived from an EMBL/GenBank/DDBJ whole genome shotgun (WGS) entry which is preliminary data.</text>
</comment>
<dbReference type="EMBL" id="VOPW01000002">
    <property type="protein sequence ID" value="TXC62152.1"/>
    <property type="molecule type" value="Genomic_DNA"/>
</dbReference>
<dbReference type="PANTHER" id="PTHR35004">
    <property type="entry name" value="TRANSPOSASE RV3428C-RELATED"/>
    <property type="match status" value="1"/>
</dbReference>
<organism evidence="2 3">
    <name type="scientific">Piscinibacter aquaticus</name>
    <dbReference type="NCBI Taxonomy" id="392597"/>
    <lineage>
        <taxon>Bacteria</taxon>
        <taxon>Pseudomonadati</taxon>
        <taxon>Pseudomonadota</taxon>
        <taxon>Betaproteobacteria</taxon>
        <taxon>Burkholderiales</taxon>
        <taxon>Sphaerotilaceae</taxon>
        <taxon>Piscinibacter</taxon>
    </lineage>
</organism>
<proteinExistence type="predicted"/>
<feature type="compositionally biased region" description="Basic and acidic residues" evidence="1">
    <location>
        <begin position="165"/>
        <end position="178"/>
    </location>
</feature>
<feature type="region of interest" description="Disordered" evidence="1">
    <location>
        <begin position="165"/>
        <end position="190"/>
    </location>
</feature>
<dbReference type="PANTHER" id="PTHR35004:SF6">
    <property type="entry name" value="TRANSPOSASE"/>
    <property type="match status" value="1"/>
</dbReference>
<keyword evidence="3" id="KW-1185">Reference proteome</keyword>
<accession>A0A5C6TN90</accession>